<dbReference type="InterPro" id="IPR008271">
    <property type="entry name" value="Ser/Thr_kinase_AS"/>
</dbReference>
<dbReference type="Pfam" id="PF00069">
    <property type="entry name" value="Pkinase"/>
    <property type="match status" value="1"/>
</dbReference>
<evidence type="ECO:0000313" key="9">
    <source>
        <dbReference type="EMBL" id="KAI5084368.1"/>
    </source>
</evidence>
<dbReference type="PROSITE" id="PS50011">
    <property type="entry name" value="PROTEIN_KINASE_DOM"/>
    <property type="match status" value="1"/>
</dbReference>
<feature type="compositionally biased region" description="Low complexity" evidence="7">
    <location>
        <begin position="11"/>
        <end position="22"/>
    </location>
</feature>
<proteinExistence type="inferred from homology"/>
<feature type="domain" description="Protein kinase" evidence="8">
    <location>
        <begin position="53"/>
        <end position="346"/>
    </location>
</feature>
<feature type="binding site" evidence="5">
    <location>
        <position position="81"/>
    </location>
    <ligand>
        <name>ATP</name>
        <dbReference type="ChEBI" id="CHEBI:30616"/>
    </ligand>
</feature>
<dbReference type="OrthoDB" id="4062651at2759"/>
<dbReference type="PROSITE" id="PS00108">
    <property type="entry name" value="PROTEIN_KINASE_ST"/>
    <property type="match status" value="1"/>
</dbReference>
<protein>
    <recommendedName>
        <fullName evidence="8">Protein kinase domain-containing protein</fullName>
    </recommendedName>
</protein>
<evidence type="ECO:0000256" key="3">
    <source>
        <dbReference type="ARBA" id="ARBA00022777"/>
    </source>
</evidence>
<dbReference type="CDD" id="cd14066">
    <property type="entry name" value="STKc_IRAK"/>
    <property type="match status" value="1"/>
</dbReference>
<name>A0A9D4ZQT5_ADICA</name>
<reference evidence="9" key="1">
    <citation type="submission" date="2021-01" db="EMBL/GenBank/DDBJ databases">
        <title>Adiantum capillus-veneris genome.</title>
        <authorList>
            <person name="Fang Y."/>
            <person name="Liao Q."/>
        </authorList>
    </citation>
    <scope>NUCLEOTIDE SEQUENCE</scope>
    <source>
        <strain evidence="9">H3</strain>
        <tissue evidence="9">Leaf</tissue>
    </source>
</reference>
<dbReference type="SUPFAM" id="SSF56112">
    <property type="entry name" value="Protein kinase-like (PK-like)"/>
    <property type="match status" value="1"/>
</dbReference>
<keyword evidence="1" id="KW-0808">Transferase</keyword>
<evidence type="ECO:0000256" key="7">
    <source>
        <dbReference type="SAM" id="MobiDB-lite"/>
    </source>
</evidence>
<comment type="similarity">
    <text evidence="6">Belongs to the protein kinase superfamily.</text>
</comment>
<dbReference type="GO" id="GO:0004674">
    <property type="term" value="F:protein serine/threonine kinase activity"/>
    <property type="evidence" value="ECO:0007669"/>
    <property type="project" value="UniProtKB-KW"/>
</dbReference>
<sequence>MEACFKPRPHQQSQLSASTQTTDRSIAEEVSEASSGLDRHFSLQDLRLATRNFHSENLLGEGGFGRVYKGTLVDGTVVAIKQLSGVSHQGQNEFVNESRILLTVQHRNLVRLFGCCAESDERLLVYEYLKNRSLDQVLFGITAKSPLFLEWPIRRRIIMGAAKGLVYLHEDSRVRIIHRDIKASNILLDDKFQPKIADFGLAKLFDMNQTHASTKVAGTFGYLAPEYAVNGKLTDKADVYSFGVVMLEVVSGRRNTDFHLPPKDQRLLDVAWRLYKRGKLLDLVDHRMGDRYVPWEAARVIHVALLSTQAAPDLRPSMSRHSLDEGQVSGVSGSSTKGSVSSIFSQ</sequence>
<evidence type="ECO:0000256" key="2">
    <source>
        <dbReference type="ARBA" id="ARBA00022741"/>
    </source>
</evidence>
<accession>A0A9D4ZQT5</accession>
<dbReference type="EMBL" id="JABFUD020000001">
    <property type="protein sequence ID" value="KAI5084368.1"/>
    <property type="molecule type" value="Genomic_DNA"/>
</dbReference>
<evidence type="ECO:0000259" key="8">
    <source>
        <dbReference type="PROSITE" id="PS50011"/>
    </source>
</evidence>
<evidence type="ECO:0000256" key="6">
    <source>
        <dbReference type="RuleBase" id="RU000304"/>
    </source>
</evidence>
<evidence type="ECO:0000256" key="1">
    <source>
        <dbReference type="ARBA" id="ARBA00022679"/>
    </source>
</evidence>
<dbReference type="FunFam" id="3.30.200.20:FF:000162">
    <property type="entry name" value="Adenine nucleotide alpha hydrolase-like domain kinase"/>
    <property type="match status" value="1"/>
</dbReference>
<dbReference type="GO" id="GO:0005524">
    <property type="term" value="F:ATP binding"/>
    <property type="evidence" value="ECO:0007669"/>
    <property type="project" value="UniProtKB-UniRule"/>
</dbReference>
<keyword evidence="6" id="KW-0723">Serine/threonine-protein kinase</keyword>
<feature type="region of interest" description="Disordered" evidence="7">
    <location>
        <begin position="316"/>
        <end position="346"/>
    </location>
</feature>
<comment type="caution">
    <text evidence="9">The sequence shown here is derived from an EMBL/GenBank/DDBJ whole genome shotgun (WGS) entry which is preliminary data.</text>
</comment>
<evidence type="ECO:0000256" key="4">
    <source>
        <dbReference type="ARBA" id="ARBA00022840"/>
    </source>
</evidence>
<feature type="region of interest" description="Disordered" evidence="7">
    <location>
        <begin position="1"/>
        <end position="31"/>
    </location>
</feature>
<feature type="compositionally biased region" description="Low complexity" evidence="7">
    <location>
        <begin position="328"/>
        <end position="346"/>
    </location>
</feature>
<dbReference type="Gene3D" id="3.30.200.20">
    <property type="entry name" value="Phosphorylase Kinase, domain 1"/>
    <property type="match status" value="1"/>
</dbReference>
<gene>
    <name evidence="9" type="ORF">GOP47_0000537</name>
</gene>
<dbReference type="SMART" id="SM00220">
    <property type="entry name" value="S_TKc"/>
    <property type="match status" value="1"/>
</dbReference>
<keyword evidence="3" id="KW-0418">Kinase</keyword>
<evidence type="ECO:0000313" key="10">
    <source>
        <dbReference type="Proteomes" id="UP000886520"/>
    </source>
</evidence>
<dbReference type="InterPro" id="IPR017441">
    <property type="entry name" value="Protein_kinase_ATP_BS"/>
</dbReference>
<keyword evidence="2 5" id="KW-0547">Nucleotide-binding</keyword>
<evidence type="ECO:0000256" key="5">
    <source>
        <dbReference type="PROSITE-ProRule" id="PRU10141"/>
    </source>
</evidence>
<dbReference type="Gene3D" id="1.10.510.10">
    <property type="entry name" value="Transferase(Phosphotransferase) domain 1"/>
    <property type="match status" value="1"/>
</dbReference>
<dbReference type="PROSITE" id="PS00107">
    <property type="entry name" value="PROTEIN_KINASE_ATP"/>
    <property type="match status" value="1"/>
</dbReference>
<dbReference type="PANTHER" id="PTHR47973">
    <property type="entry name" value="CYSTEINE-RICH RECEPTOR-LIKE PROTEIN KINASE 3"/>
    <property type="match status" value="1"/>
</dbReference>
<dbReference type="InterPro" id="IPR011009">
    <property type="entry name" value="Kinase-like_dom_sf"/>
</dbReference>
<dbReference type="InterPro" id="IPR052059">
    <property type="entry name" value="CR_Ser/Thr_kinase"/>
</dbReference>
<dbReference type="Proteomes" id="UP000886520">
    <property type="component" value="Chromosome 1"/>
</dbReference>
<dbReference type="FunFam" id="1.10.510.10:FF:000336">
    <property type="entry name" value="Cysteine-rich receptor-like protein kinase 2"/>
    <property type="match status" value="1"/>
</dbReference>
<dbReference type="InterPro" id="IPR000719">
    <property type="entry name" value="Prot_kinase_dom"/>
</dbReference>
<keyword evidence="10" id="KW-1185">Reference proteome</keyword>
<keyword evidence="4 5" id="KW-0067">ATP-binding</keyword>
<dbReference type="AlphaFoldDB" id="A0A9D4ZQT5"/>
<organism evidence="9 10">
    <name type="scientific">Adiantum capillus-veneris</name>
    <name type="common">Maidenhair fern</name>
    <dbReference type="NCBI Taxonomy" id="13818"/>
    <lineage>
        <taxon>Eukaryota</taxon>
        <taxon>Viridiplantae</taxon>
        <taxon>Streptophyta</taxon>
        <taxon>Embryophyta</taxon>
        <taxon>Tracheophyta</taxon>
        <taxon>Polypodiopsida</taxon>
        <taxon>Polypodiidae</taxon>
        <taxon>Polypodiales</taxon>
        <taxon>Pteridineae</taxon>
        <taxon>Pteridaceae</taxon>
        <taxon>Vittarioideae</taxon>
        <taxon>Adiantum</taxon>
    </lineage>
</organism>